<dbReference type="Gene3D" id="2.30.42.10">
    <property type="match status" value="1"/>
</dbReference>
<evidence type="ECO:0000256" key="1">
    <source>
        <dbReference type="ARBA" id="ARBA00004127"/>
    </source>
</evidence>
<feature type="transmembrane region" description="Helical" evidence="5">
    <location>
        <begin position="6"/>
        <end position="25"/>
    </location>
</feature>
<dbReference type="GO" id="GO:0005737">
    <property type="term" value="C:cytoplasm"/>
    <property type="evidence" value="ECO:0007669"/>
    <property type="project" value="TreeGrafter"/>
</dbReference>
<keyword evidence="2 5" id="KW-0812">Transmembrane</keyword>
<feature type="transmembrane region" description="Helical" evidence="5">
    <location>
        <begin position="100"/>
        <end position="126"/>
    </location>
</feature>
<dbReference type="Pfam" id="PF02163">
    <property type="entry name" value="Peptidase_M50"/>
    <property type="match status" value="1"/>
</dbReference>
<dbReference type="InterPro" id="IPR001193">
    <property type="entry name" value="MBTPS2"/>
</dbReference>
<dbReference type="PANTHER" id="PTHR13325">
    <property type="entry name" value="PROTEASE M50 MEMBRANE-BOUND TRANSCRIPTION FACTOR SITE 2 PROTEASE"/>
    <property type="match status" value="1"/>
</dbReference>
<keyword evidence="4 5" id="KW-0472">Membrane</keyword>
<dbReference type="AlphaFoldDB" id="A0A7C3J4Y2"/>
<organism evidence="7">
    <name type="scientific">Candidatus Methanomethylicus mesodigestus</name>
    <dbReference type="NCBI Taxonomy" id="1867258"/>
    <lineage>
        <taxon>Archaea</taxon>
        <taxon>Thermoproteota</taxon>
        <taxon>Methanosuratincolia</taxon>
        <taxon>Candidatus Methanomethylicales</taxon>
        <taxon>Candidatus Methanomethylicaceae</taxon>
        <taxon>Candidatus Methanomethylicus</taxon>
    </lineage>
</organism>
<evidence type="ECO:0000256" key="4">
    <source>
        <dbReference type="ARBA" id="ARBA00023136"/>
    </source>
</evidence>
<name>A0A7C3J4Y2_9CREN</name>
<feature type="transmembrane region" description="Helical" evidence="5">
    <location>
        <begin position="60"/>
        <end position="80"/>
    </location>
</feature>
<gene>
    <name evidence="7" type="ORF">ENS19_06965</name>
</gene>
<dbReference type="PROSITE" id="PS50106">
    <property type="entry name" value="PDZ"/>
    <property type="match status" value="1"/>
</dbReference>
<comment type="subcellular location">
    <subcellularLocation>
        <location evidence="1">Endomembrane system</location>
        <topology evidence="1">Multi-pass membrane protein</topology>
    </subcellularLocation>
</comment>
<accession>A0A7C3J4Y2</accession>
<dbReference type="InterPro" id="IPR008915">
    <property type="entry name" value="Peptidase_M50"/>
</dbReference>
<sequence length="389" mass="42325">MDPLIIAAAVVLAFWSAIWLAKQFLPKAFDVKPFLIMWKTTRFNDVIDRLGTRLKRLWKILWTLGAAICVGGSIFIFYFLLKNMVALFIEPGEASPVSLIIPGITLSLNFNTILFFSISIAIILVFHELSHGVAARAEGIKVKSTGLLLLAIIPGAFVEPDEEDLKKAKKSSQARVYAAGSTANILTALVVLVLLTNPMAVISPLYETESTGIQVTEVIKGTPAEGSLRAWDVILRINGTPVNSSESLSRLLSGIAPNSTVQIELIRGGLPIAINLTLGKHPSLNSSYIGITSYPYFAPKNPIAPANLPFYLFGQLNWLYLLSLNIGLINMMPITAFDGEKLIGILLRFLIKDEKKAAAVSRALGVACIGILFLNVSLSFILFPSFRLG</sequence>
<comment type="caution">
    <text evidence="7">The sequence shown here is derived from an EMBL/GenBank/DDBJ whole genome shotgun (WGS) entry which is preliminary data.</text>
</comment>
<evidence type="ECO:0000256" key="3">
    <source>
        <dbReference type="ARBA" id="ARBA00022989"/>
    </source>
</evidence>
<feature type="domain" description="PDZ" evidence="6">
    <location>
        <begin position="212"/>
        <end position="244"/>
    </location>
</feature>
<dbReference type="InterPro" id="IPR001478">
    <property type="entry name" value="PDZ"/>
</dbReference>
<dbReference type="GO" id="GO:0012505">
    <property type="term" value="C:endomembrane system"/>
    <property type="evidence" value="ECO:0007669"/>
    <property type="project" value="UniProtKB-SubCell"/>
</dbReference>
<proteinExistence type="predicted"/>
<dbReference type="PANTHER" id="PTHR13325:SF3">
    <property type="entry name" value="MEMBRANE-BOUND TRANSCRIPTION FACTOR SITE-2 PROTEASE"/>
    <property type="match status" value="1"/>
</dbReference>
<feature type="transmembrane region" description="Helical" evidence="5">
    <location>
        <begin position="359"/>
        <end position="383"/>
    </location>
</feature>
<evidence type="ECO:0000256" key="2">
    <source>
        <dbReference type="ARBA" id="ARBA00022692"/>
    </source>
</evidence>
<keyword evidence="3 5" id="KW-1133">Transmembrane helix</keyword>
<dbReference type="GO" id="GO:0004222">
    <property type="term" value="F:metalloendopeptidase activity"/>
    <property type="evidence" value="ECO:0007669"/>
    <property type="project" value="InterPro"/>
</dbReference>
<dbReference type="SUPFAM" id="SSF50156">
    <property type="entry name" value="PDZ domain-like"/>
    <property type="match status" value="1"/>
</dbReference>
<evidence type="ECO:0000256" key="5">
    <source>
        <dbReference type="SAM" id="Phobius"/>
    </source>
</evidence>
<reference evidence="7" key="1">
    <citation type="journal article" date="2020" name="mSystems">
        <title>Genome- and Community-Level Interaction Insights into Carbon Utilization and Element Cycling Functions of Hydrothermarchaeota in Hydrothermal Sediment.</title>
        <authorList>
            <person name="Zhou Z."/>
            <person name="Liu Y."/>
            <person name="Xu W."/>
            <person name="Pan J."/>
            <person name="Luo Z.H."/>
            <person name="Li M."/>
        </authorList>
    </citation>
    <scope>NUCLEOTIDE SEQUENCE [LARGE SCALE GENOMIC DNA]</scope>
    <source>
        <strain evidence="7">SpSt-468</strain>
    </source>
</reference>
<feature type="transmembrane region" description="Helical" evidence="5">
    <location>
        <begin position="176"/>
        <end position="195"/>
    </location>
</feature>
<evidence type="ECO:0000259" key="6">
    <source>
        <dbReference type="PROSITE" id="PS50106"/>
    </source>
</evidence>
<evidence type="ECO:0000313" key="7">
    <source>
        <dbReference type="EMBL" id="HFK20998.1"/>
    </source>
</evidence>
<dbReference type="SMART" id="SM00228">
    <property type="entry name" value="PDZ"/>
    <property type="match status" value="1"/>
</dbReference>
<dbReference type="EMBL" id="DSTX01000011">
    <property type="protein sequence ID" value="HFK20998.1"/>
    <property type="molecule type" value="Genomic_DNA"/>
</dbReference>
<dbReference type="InterPro" id="IPR036034">
    <property type="entry name" value="PDZ_sf"/>
</dbReference>
<dbReference type="GO" id="GO:0016020">
    <property type="term" value="C:membrane"/>
    <property type="evidence" value="ECO:0007669"/>
    <property type="project" value="InterPro"/>
</dbReference>
<dbReference type="PRINTS" id="PR01000">
    <property type="entry name" value="SREBPS2PTASE"/>
</dbReference>
<protein>
    <submittedName>
        <fullName evidence="7">PDZ domain-containing protein</fullName>
    </submittedName>
</protein>
<dbReference type="GO" id="GO:0031293">
    <property type="term" value="P:membrane protein intracellular domain proteolysis"/>
    <property type="evidence" value="ECO:0007669"/>
    <property type="project" value="TreeGrafter"/>
</dbReference>